<accession>A0A1F7V9X7</accession>
<dbReference type="PANTHER" id="PTHR43169:SF2">
    <property type="entry name" value="NAD_GMP SYNTHASE DOMAIN-CONTAINING PROTEIN"/>
    <property type="match status" value="1"/>
</dbReference>
<dbReference type="AlphaFoldDB" id="A0A1F7V9X7"/>
<dbReference type="EMBL" id="MGEQ01000003">
    <property type="protein sequence ID" value="OGL86908.1"/>
    <property type="molecule type" value="Genomic_DNA"/>
</dbReference>
<name>A0A1F7V9X7_9BACT</name>
<dbReference type="Proteomes" id="UP000176593">
    <property type="component" value="Unassembled WGS sequence"/>
</dbReference>
<proteinExistence type="predicted"/>
<dbReference type="Gene3D" id="3.40.50.300">
    <property type="entry name" value="P-loop containing nucleotide triphosphate hydrolases"/>
    <property type="match status" value="1"/>
</dbReference>
<dbReference type="InterPro" id="IPR052188">
    <property type="entry name" value="Ni-pincer_cofactor_biosynth"/>
</dbReference>
<protein>
    <submittedName>
        <fullName evidence="1">Uncharacterized protein</fullName>
    </submittedName>
</protein>
<dbReference type="InterPro" id="IPR027417">
    <property type="entry name" value="P-loop_NTPase"/>
</dbReference>
<dbReference type="SUPFAM" id="SSF52402">
    <property type="entry name" value="Adenine nucleotide alpha hydrolases-like"/>
    <property type="match status" value="1"/>
</dbReference>
<sequence>MLCIAFFGQPGSGKSTLAKQVAMHLRTRVVEASTAVVFPIAAHVEKLPSEARLIEQLRQLAKRKSVVSREEAIKTFDRLRSKYGSDFIARALHELYVDNAFPPPAKEGPGEVSIVFSGLRGVDNAKYCRLHNDFVVYLDVDDATAVRRLMRSRGYTKQQAVDELKKENALYRTTQIKKIANLVIDTASTSIPRSITQIVNAIEKQNQMCTRCVNTAKNPAIRFEKNGLCHICDAYQKHFDPNHLQEELEFLESFIGTGSNKHDILVGLSGGKDSTATLLSIKQMGFNPLAVTFNLGYLPHTTVPRSKEMAKLLSTPHEEIDIRSYVRPIDHASYEKTVALYEKPFTLKTKLAFQKAYAEGRKHYSVKCKHSPVFVRTCQLCRRMVIRAYYDETLKRGARAIVLGINEWTNLSAAQSGKDYVVSGVRKLQPYKNKPAVYVFHLPFLLQRTSSETKRILKKIGWKPPTGEDFIESNSNSCLFARSTERMAKRLLGFHPDSTRLAREVTVGFITKEQALKALGKLHPYKDSPREVLKKAKILK</sequence>
<dbReference type="Gene3D" id="3.40.50.620">
    <property type="entry name" value="HUPs"/>
    <property type="match status" value="1"/>
</dbReference>
<comment type="caution">
    <text evidence="1">The sequence shown here is derived from an EMBL/GenBank/DDBJ whole genome shotgun (WGS) entry which is preliminary data.</text>
</comment>
<reference evidence="1 2" key="1">
    <citation type="journal article" date="2016" name="Nat. Commun.">
        <title>Thousands of microbial genomes shed light on interconnected biogeochemical processes in an aquifer system.</title>
        <authorList>
            <person name="Anantharaman K."/>
            <person name="Brown C.T."/>
            <person name="Hug L.A."/>
            <person name="Sharon I."/>
            <person name="Castelle C.J."/>
            <person name="Probst A.J."/>
            <person name="Thomas B.C."/>
            <person name="Singh A."/>
            <person name="Wilkins M.J."/>
            <person name="Karaoz U."/>
            <person name="Brodie E.L."/>
            <person name="Williams K.H."/>
            <person name="Hubbard S.S."/>
            <person name="Banfield J.F."/>
        </authorList>
    </citation>
    <scope>NUCLEOTIDE SEQUENCE [LARGE SCALE GENOMIC DNA]</scope>
</reference>
<organism evidence="1 2">
    <name type="scientific">Candidatus Uhrbacteria bacterium RIFCSPLOWO2_02_FULL_48_18</name>
    <dbReference type="NCBI Taxonomy" id="1802408"/>
    <lineage>
        <taxon>Bacteria</taxon>
        <taxon>Candidatus Uhriibacteriota</taxon>
    </lineage>
</organism>
<dbReference type="InterPro" id="IPR014729">
    <property type="entry name" value="Rossmann-like_a/b/a_fold"/>
</dbReference>
<dbReference type="PANTHER" id="PTHR43169">
    <property type="entry name" value="EXSB FAMILY PROTEIN"/>
    <property type="match status" value="1"/>
</dbReference>
<dbReference type="SUPFAM" id="SSF52540">
    <property type="entry name" value="P-loop containing nucleoside triphosphate hydrolases"/>
    <property type="match status" value="1"/>
</dbReference>
<evidence type="ECO:0000313" key="1">
    <source>
        <dbReference type="EMBL" id="OGL86908.1"/>
    </source>
</evidence>
<gene>
    <name evidence="1" type="ORF">A3I41_03055</name>
</gene>
<evidence type="ECO:0000313" key="2">
    <source>
        <dbReference type="Proteomes" id="UP000176593"/>
    </source>
</evidence>